<dbReference type="SUPFAM" id="SSF110849">
    <property type="entry name" value="ParB/Sulfiredoxin"/>
    <property type="match status" value="1"/>
</dbReference>
<protein>
    <recommendedName>
        <fullName evidence="3">ParB/Sulfiredoxin domain-containing protein</fullName>
    </recommendedName>
</protein>
<reference evidence="1 2" key="1">
    <citation type="submission" date="2019-06" db="EMBL/GenBank/DDBJ databases">
        <title>Saccharibacillus brassicae sp. nov., an endophytic bacterium isolated from Chinese cabbage seeds (Brassica pekinensis).</title>
        <authorList>
            <person name="Jiang L."/>
            <person name="Lee J."/>
            <person name="Kim S.W."/>
        </authorList>
    </citation>
    <scope>NUCLEOTIDE SEQUENCE [LARGE SCALE GENOMIC DNA]</scope>
    <source>
        <strain evidence="2">KCTC 43072 / ATSA2</strain>
    </source>
</reference>
<name>A0A4Y6V4D7_SACBS</name>
<dbReference type="InterPro" id="IPR036086">
    <property type="entry name" value="ParB/Sulfiredoxin_sf"/>
</dbReference>
<evidence type="ECO:0000313" key="1">
    <source>
        <dbReference type="EMBL" id="QDH23436.1"/>
    </source>
</evidence>
<sequence length="115" mass="12982">MNVISSQRHIDWEIVTSKEESVRGAGEVTLPVVLVGEYNGSPLYVLVDGHHTREAAKEVGVAVVFEEMSRADAGVSYDADLTQALEEKYMGSDYYWITGDRVERDIIDEEWELMK</sequence>
<accession>A0A4Y6V4D7</accession>
<evidence type="ECO:0008006" key="3">
    <source>
        <dbReference type="Google" id="ProtNLM"/>
    </source>
</evidence>
<proteinExistence type="predicted"/>
<keyword evidence="2" id="KW-1185">Reference proteome</keyword>
<dbReference type="KEGG" id="saca:FFV09_22760"/>
<gene>
    <name evidence="1" type="ORF">FFV09_22760</name>
</gene>
<evidence type="ECO:0000313" key="2">
    <source>
        <dbReference type="Proteomes" id="UP000316968"/>
    </source>
</evidence>
<dbReference type="RefSeq" id="WP_141449973.1">
    <property type="nucleotide sequence ID" value="NZ_CP041217.1"/>
</dbReference>
<dbReference type="AlphaFoldDB" id="A0A4Y6V4D7"/>
<dbReference type="EMBL" id="CP041217">
    <property type="protein sequence ID" value="QDH23436.1"/>
    <property type="molecule type" value="Genomic_DNA"/>
</dbReference>
<organism evidence="1 2">
    <name type="scientific">Saccharibacillus brassicae</name>
    <dbReference type="NCBI Taxonomy" id="2583377"/>
    <lineage>
        <taxon>Bacteria</taxon>
        <taxon>Bacillati</taxon>
        <taxon>Bacillota</taxon>
        <taxon>Bacilli</taxon>
        <taxon>Bacillales</taxon>
        <taxon>Paenibacillaceae</taxon>
        <taxon>Saccharibacillus</taxon>
    </lineage>
</organism>
<dbReference type="Proteomes" id="UP000316968">
    <property type="component" value="Chromosome"/>
</dbReference>
<dbReference type="OrthoDB" id="1799291at2"/>